<comment type="caution">
    <text evidence="1">The sequence shown here is derived from an EMBL/GenBank/DDBJ whole genome shotgun (WGS) entry which is preliminary data.</text>
</comment>
<accession>A0ABP8N273</accession>
<dbReference type="Proteomes" id="UP001500067">
    <property type="component" value="Unassembled WGS sequence"/>
</dbReference>
<dbReference type="PROSITE" id="PS51257">
    <property type="entry name" value="PROKAR_LIPOPROTEIN"/>
    <property type="match status" value="1"/>
</dbReference>
<evidence type="ECO:0000313" key="2">
    <source>
        <dbReference type="Proteomes" id="UP001500067"/>
    </source>
</evidence>
<reference evidence="2" key="1">
    <citation type="journal article" date="2019" name="Int. J. Syst. Evol. Microbiol.">
        <title>The Global Catalogue of Microorganisms (GCM) 10K type strain sequencing project: providing services to taxonomists for standard genome sequencing and annotation.</title>
        <authorList>
            <consortium name="The Broad Institute Genomics Platform"/>
            <consortium name="The Broad Institute Genome Sequencing Center for Infectious Disease"/>
            <person name="Wu L."/>
            <person name="Ma J."/>
        </authorList>
    </citation>
    <scope>NUCLEOTIDE SEQUENCE [LARGE SCALE GENOMIC DNA]</scope>
    <source>
        <strain evidence="2">JCM 32105</strain>
    </source>
</reference>
<name>A0ABP8N273_9BACT</name>
<proteinExistence type="predicted"/>
<evidence type="ECO:0000313" key="1">
    <source>
        <dbReference type="EMBL" id="GAA4460031.1"/>
    </source>
</evidence>
<dbReference type="EMBL" id="BAABFA010000004">
    <property type="protein sequence ID" value="GAA4460031.1"/>
    <property type="molecule type" value="Genomic_DNA"/>
</dbReference>
<protein>
    <recommendedName>
        <fullName evidence="3">Lipocalin-like domain-containing protein</fullName>
    </recommendedName>
</protein>
<gene>
    <name evidence="1" type="ORF">GCM10023093_02020</name>
</gene>
<sequence>MIRNIPVFALAACFFLSTGIISCTKDEKQPLLSTRLAGKWKKVRYATDDNVNGLLDEWETHPVDSATSNILEFKQDSTGVEYTTNSPELLFSWYITSEQTLSFAYKNSETTIFKIARINSANLELTTRTKNGLVGYYYDRTN</sequence>
<dbReference type="RefSeq" id="WP_345077180.1">
    <property type="nucleotide sequence ID" value="NZ_BAABFA010000004.1"/>
</dbReference>
<evidence type="ECO:0008006" key="3">
    <source>
        <dbReference type="Google" id="ProtNLM"/>
    </source>
</evidence>
<organism evidence="1 2">
    <name type="scientific">Nemorincola caseinilytica</name>
    <dbReference type="NCBI Taxonomy" id="2054315"/>
    <lineage>
        <taxon>Bacteria</taxon>
        <taxon>Pseudomonadati</taxon>
        <taxon>Bacteroidota</taxon>
        <taxon>Chitinophagia</taxon>
        <taxon>Chitinophagales</taxon>
        <taxon>Chitinophagaceae</taxon>
        <taxon>Nemorincola</taxon>
    </lineage>
</organism>
<keyword evidence="2" id="KW-1185">Reference proteome</keyword>